<keyword evidence="2 6" id="KW-0808">Transferase</keyword>
<gene>
    <name evidence="8" type="ORF">ALAG00032_LOCUS6547</name>
</gene>
<feature type="active site" description="Proton acceptor" evidence="6">
    <location>
        <position position="169"/>
    </location>
</feature>
<evidence type="ECO:0000313" key="8">
    <source>
        <dbReference type="EMBL" id="CAE0365803.1"/>
    </source>
</evidence>
<dbReference type="GO" id="GO:0010487">
    <property type="term" value="F:thermospermine synthase activity"/>
    <property type="evidence" value="ECO:0007669"/>
    <property type="project" value="UniProtKB-EC"/>
</dbReference>
<dbReference type="InterPro" id="IPR001045">
    <property type="entry name" value="Spermi_synthase"/>
</dbReference>
<dbReference type="InterPro" id="IPR030374">
    <property type="entry name" value="PABS"/>
</dbReference>
<feature type="domain" description="PABS" evidence="7">
    <location>
        <begin position="13"/>
        <end position="252"/>
    </location>
</feature>
<protein>
    <recommendedName>
        <fullName evidence="5">thermospermine synthase</fullName>
        <ecNumber evidence="5">2.5.1.79</ecNumber>
    </recommendedName>
</protein>
<dbReference type="SUPFAM" id="SSF53335">
    <property type="entry name" value="S-adenosyl-L-methionine-dependent methyltransferases"/>
    <property type="match status" value="1"/>
</dbReference>
<evidence type="ECO:0000256" key="3">
    <source>
        <dbReference type="ARBA" id="ARBA00023115"/>
    </source>
</evidence>
<name>A0A7S3JWK0_9STRA</name>
<dbReference type="GO" id="GO:0006596">
    <property type="term" value="P:polyamine biosynthetic process"/>
    <property type="evidence" value="ECO:0007669"/>
    <property type="project" value="UniProtKB-UniRule"/>
</dbReference>
<evidence type="ECO:0000256" key="2">
    <source>
        <dbReference type="ARBA" id="ARBA00022679"/>
    </source>
</evidence>
<evidence type="ECO:0000256" key="1">
    <source>
        <dbReference type="ARBA" id="ARBA00007867"/>
    </source>
</evidence>
<dbReference type="Pfam" id="PF17284">
    <property type="entry name" value="Spermine_synt_N"/>
    <property type="match status" value="1"/>
</dbReference>
<comment type="similarity">
    <text evidence="1">Belongs to the spermidine/spermine synthase family.</text>
</comment>
<dbReference type="InterPro" id="IPR035246">
    <property type="entry name" value="Spermidine_synt_N"/>
</dbReference>
<dbReference type="InterPro" id="IPR029063">
    <property type="entry name" value="SAM-dependent_MTases_sf"/>
</dbReference>
<evidence type="ECO:0000256" key="4">
    <source>
        <dbReference type="ARBA" id="ARBA00048874"/>
    </source>
</evidence>
<dbReference type="HAMAP" id="MF_00198">
    <property type="entry name" value="Spermidine_synth"/>
    <property type="match status" value="1"/>
</dbReference>
<dbReference type="Gene3D" id="3.40.50.150">
    <property type="entry name" value="Vaccinia Virus protein VP39"/>
    <property type="match status" value="1"/>
</dbReference>
<keyword evidence="3 6" id="KW-0620">Polyamine biosynthesis</keyword>
<dbReference type="NCBIfam" id="NF037959">
    <property type="entry name" value="MFS_SpdSyn"/>
    <property type="match status" value="1"/>
</dbReference>
<organism evidence="8">
    <name type="scientific">Aureoumbra lagunensis</name>
    <dbReference type="NCBI Taxonomy" id="44058"/>
    <lineage>
        <taxon>Eukaryota</taxon>
        <taxon>Sar</taxon>
        <taxon>Stramenopiles</taxon>
        <taxon>Ochrophyta</taxon>
        <taxon>Pelagophyceae</taxon>
        <taxon>Pelagomonadales</taxon>
        <taxon>Aureoumbra</taxon>
    </lineage>
</organism>
<dbReference type="CDD" id="cd02440">
    <property type="entry name" value="AdoMet_MTases"/>
    <property type="match status" value="1"/>
</dbReference>
<dbReference type="EC" id="2.5.1.79" evidence="5"/>
<dbReference type="Gene3D" id="2.30.140.10">
    <property type="entry name" value="Spermidine synthase, tetramerisation domain"/>
    <property type="match status" value="1"/>
</dbReference>
<proteinExistence type="inferred from homology"/>
<evidence type="ECO:0000256" key="6">
    <source>
        <dbReference type="PROSITE-ProRule" id="PRU00354"/>
    </source>
</evidence>
<dbReference type="PANTHER" id="PTHR43317:SF1">
    <property type="entry name" value="THERMOSPERMINE SYNTHASE ACAULIS5"/>
    <property type="match status" value="1"/>
</dbReference>
<accession>A0A7S3JWK0</accession>
<dbReference type="FunFam" id="3.40.50.150:FF:000088">
    <property type="entry name" value="Polyamine aminopropyltransferase"/>
    <property type="match status" value="1"/>
</dbReference>
<evidence type="ECO:0000256" key="5">
    <source>
        <dbReference type="ARBA" id="ARBA00049721"/>
    </source>
</evidence>
<dbReference type="AlphaFoldDB" id="A0A7S3JWK0"/>
<dbReference type="Pfam" id="PF01564">
    <property type="entry name" value="Spermine_synth"/>
    <property type="match status" value="1"/>
</dbReference>
<dbReference type="PANTHER" id="PTHR43317">
    <property type="entry name" value="THERMOSPERMINE SYNTHASE ACAULIS5"/>
    <property type="match status" value="1"/>
</dbReference>
<comment type="catalytic activity">
    <reaction evidence="4">
        <text>S-adenosyl 3-(methylsulfanyl)propylamine + spermidine = thermospermine + S-methyl-5'-thioadenosine + H(+)</text>
        <dbReference type="Rhea" id="RHEA:30515"/>
        <dbReference type="ChEBI" id="CHEBI:15378"/>
        <dbReference type="ChEBI" id="CHEBI:17509"/>
        <dbReference type="ChEBI" id="CHEBI:57443"/>
        <dbReference type="ChEBI" id="CHEBI:57834"/>
        <dbReference type="ChEBI" id="CHEBI:59903"/>
        <dbReference type="EC" id="2.5.1.79"/>
    </reaction>
</comment>
<dbReference type="InterPro" id="IPR037163">
    <property type="entry name" value="Spermidine_synt_N_sf"/>
</dbReference>
<dbReference type="PROSITE" id="PS51006">
    <property type="entry name" value="PABS_2"/>
    <property type="match status" value="1"/>
</dbReference>
<evidence type="ECO:0000259" key="7">
    <source>
        <dbReference type="PROSITE" id="PS51006"/>
    </source>
</evidence>
<reference evidence="8" key="1">
    <citation type="submission" date="2021-01" db="EMBL/GenBank/DDBJ databases">
        <authorList>
            <person name="Corre E."/>
            <person name="Pelletier E."/>
            <person name="Niang G."/>
            <person name="Scheremetjew M."/>
            <person name="Finn R."/>
            <person name="Kale V."/>
            <person name="Holt S."/>
            <person name="Cochrane G."/>
            <person name="Meng A."/>
            <person name="Brown T."/>
            <person name="Cohen L."/>
        </authorList>
    </citation>
    <scope>NUCLEOTIDE SEQUENCE</scope>
    <source>
        <strain evidence="8">CCMP1510</strain>
    </source>
</reference>
<dbReference type="EMBL" id="HBIJ01009325">
    <property type="protein sequence ID" value="CAE0365803.1"/>
    <property type="molecule type" value="Transcribed_RNA"/>
</dbReference>
<sequence>MSEKEEKPKMTSGFWFDEEVMEDALVIRMKLNSISTDVESEFQRVQIIETKPFGKTLVLDGKTQSALGDEFVYHESLVHAAMLWHDDPKRVYIGGGGELATAREVLRHASVQEVVMVDLDGLVVDVCKEKLPEWNANSTDDPRLTVHIGDARTFLLDKKSGFFDVIILDISDPIEAGPAVHLYTQDFYKLVAKKLNPNGVVVTQSGPAGLFNSKECFTAINHTLRSAFNHVAPFSASIPSFGSDWGFNLAYNETSPDKSNLHLTHPAYIDTIDQAIASRIQKSSLRHYDAQTHACQFNLTKSIRNHLQAEDRVITEENPVFMY</sequence>